<dbReference type="GO" id="GO:0016298">
    <property type="term" value="F:lipase activity"/>
    <property type="evidence" value="ECO:0007669"/>
    <property type="project" value="InterPro"/>
</dbReference>
<keyword evidence="3" id="KW-0442">Lipid degradation</keyword>
<dbReference type="InterPro" id="IPR036514">
    <property type="entry name" value="SGNH_hydro_sf"/>
</dbReference>
<keyword evidence="7" id="KW-1185">Reference proteome</keyword>
<keyword evidence="2" id="KW-0378">Hydrolase</keyword>
<dbReference type="Gene3D" id="3.40.50.1110">
    <property type="entry name" value="SGNH hydrolase"/>
    <property type="match status" value="2"/>
</dbReference>
<organism evidence="6 7">
    <name type="scientific">Gossypium anomalum</name>
    <dbReference type="NCBI Taxonomy" id="47600"/>
    <lineage>
        <taxon>Eukaryota</taxon>
        <taxon>Viridiplantae</taxon>
        <taxon>Streptophyta</taxon>
        <taxon>Embryophyta</taxon>
        <taxon>Tracheophyta</taxon>
        <taxon>Spermatophyta</taxon>
        <taxon>Magnoliopsida</taxon>
        <taxon>eudicotyledons</taxon>
        <taxon>Gunneridae</taxon>
        <taxon>Pentapetalae</taxon>
        <taxon>rosids</taxon>
        <taxon>malvids</taxon>
        <taxon>Malvales</taxon>
        <taxon>Malvaceae</taxon>
        <taxon>Malvoideae</taxon>
        <taxon>Gossypium</taxon>
    </lineage>
</organism>
<dbReference type="GO" id="GO:0016042">
    <property type="term" value="P:lipid catabolic process"/>
    <property type="evidence" value="ECO:0007669"/>
    <property type="project" value="UniProtKB-KW"/>
</dbReference>
<dbReference type="SUPFAM" id="SSF52266">
    <property type="entry name" value="SGNH hydrolase"/>
    <property type="match status" value="2"/>
</dbReference>
<dbReference type="Pfam" id="PF00657">
    <property type="entry name" value="Lipase_GDSL"/>
    <property type="match status" value="2"/>
</dbReference>
<dbReference type="PANTHER" id="PTHR45648:SF9">
    <property type="entry name" value="PROLINE-RICH PROTEIN APG, PUTATIVE-RELATED"/>
    <property type="match status" value="1"/>
</dbReference>
<feature type="chain" id="PRO_5035244046" evidence="5">
    <location>
        <begin position="20"/>
        <end position="660"/>
    </location>
</feature>
<dbReference type="InterPro" id="IPR001087">
    <property type="entry name" value="GDSL"/>
</dbReference>
<dbReference type="PROSITE" id="PS01098">
    <property type="entry name" value="LIPASE_GDSL_SER"/>
    <property type="match status" value="1"/>
</dbReference>
<dbReference type="PANTHER" id="PTHR45648">
    <property type="entry name" value="GDSL LIPASE/ACYLHYDROLASE FAMILY PROTEIN (AFU_ORTHOLOGUE AFUA_4G14700)"/>
    <property type="match status" value="1"/>
</dbReference>
<gene>
    <name evidence="6" type="ORF">CXB51_016095</name>
</gene>
<proteinExistence type="inferred from homology"/>
<dbReference type="OrthoDB" id="1600564at2759"/>
<protein>
    <submittedName>
        <fullName evidence="6">Uncharacterized protein</fullName>
    </submittedName>
</protein>
<evidence type="ECO:0000313" key="7">
    <source>
        <dbReference type="Proteomes" id="UP000701853"/>
    </source>
</evidence>
<comment type="similarity">
    <text evidence="1">Belongs to the 'GDSL' lipolytic enzyme family.</text>
</comment>
<evidence type="ECO:0000256" key="5">
    <source>
        <dbReference type="SAM" id="SignalP"/>
    </source>
</evidence>
<dbReference type="EMBL" id="JAHUZN010000006">
    <property type="protein sequence ID" value="KAG8490071.1"/>
    <property type="molecule type" value="Genomic_DNA"/>
</dbReference>
<feature type="signal peptide" evidence="5">
    <location>
        <begin position="1"/>
        <end position="19"/>
    </location>
</feature>
<keyword evidence="4" id="KW-0443">Lipid metabolism</keyword>
<evidence type="ECO:0000256" key="1">
    <source>
        <dbReference type="ARBA" id="ARBA00008668"/>
    </source>
</evidence>
<evidence type="ECO:0000256" key="2">
    <source>
        <dbReference type="ARBA" id="ARBA00022801"/>
    </source>
</evidence>
<keyword evidence="5" id="KW-0732">Signal</keyword>
<sequence>MGTIWNKLMTICLVIEIIANHLRVPTICFAHNITAFFVFGDSLVEVGNNNYINTLAKPVFPNGIDFPKGTPSDYAPPFLAHNTNGDMILKGVNYASSGSGILQSSGLIFTRQDIISRIGAPAAQALLRNSLYFVMIGSNDIIFGEYSLALDFNYYVDGTLYNLDARKIVVLSSLKVGFMPFEIDIHFCAQDCVSSLNKLAKLYNSKLKSVLEDLTKNLSGSTFVYADYYAVTEDLINNYRSYGFEKANHACCELIGRHGGLFPCLPVCRICPDRTKYVFWDPFHLTESANLILAKQLLDGGLEYIQRSQIQPFPQLESRSIHKHVQSHLQLRPLHRSHPLDICAEVSKPSPQMGTIRSKLIIICSILSHILAKHIGFAHNISAFFVFGDSLVDGGNNYYINTLAKPEYPNGIDFPKGTPSGRYTNSRTIADIVLTMPPLELEFYKPLEHFLIGATAAQALLRNSLYFLGIGANDILFGELRSVFDTNDYVDEIISNFKSQLTRLYNLDARKIAVLNAPKVGLIPFERDVHLCGQDCVSLLNRMAMLYNSKLKNLLEDLTENLPASTFVYIDYYAVTEDIINNYRSYGFENDDHACCEVIGAHGGLIPCISSSRVCPDRSKYIFWDPFHPTDSAVVIGAKYALDGGLEYVSPINIRQLANS</sequence>
<dbReference type="AlphaFoldDB" id="A0A8J6D066"/>
<evidence type="ECO:0000256" key="4">
    <source>
        <dbReference type="ARBA" id="ARBA00023098"/>
    </source>
</evidence>
<comment type="caution">
    <text evidence="6">The sequence shown here is derived from an EMBL/GenBank/DDBJ whole genome shotgun (WGS) entry which is preliminary data.</text>
</comment>
<reference evidence="6 7" key="1">
    <citation type="journal article" date="2021" name="bioRxiv">
        <title>The Gossypium anomalum genome as a resource for cotton improvement and evolutionary analysis of hybrid incompatibility.</title>
        <authorList>
            <person name="Grover C.E."/>
            <person name="Yuan D."/>
            <person name="Arick M.A."/>
            <person name="Miller E.R."/>
            <person name="Hu G."/>
            <person name="Peterson D.G."/>
            <person name="Wendel J.F."/>
            <person name="Udall J.A."/>
        </authorList>
    </citation>
    <scope>NUCLEOTIDE SEQUENCE [LARGE SCALE GENOMIC DNA]</scope>
    <source>
        <strain evidence="6">JFW-Udall</strain>
        <tissue evidence="6">Leaf</tissue>
    </source>
</reference>
<accession>A0A8J6D066</accession>
<dbReference type="Proteomes" id="UP000701853">
    <property type="component" value="Chromosome 6"/>
</dbReference>
<evidence type="ECO:0000313" key="6">
    <source>
        <dbReference type="EMBL" id="KAG8490071.1"/>
    </source>
</evidence>
<name>A0A8J6D066_9ROSI</name>
<dbReference type="InterPro" id="IPR051058">
    <property type="entry name" value="GDSL_Est/Lipase"/>
</dbReference>
<evidence type="ECO:0000256" key="3">
    <source>
        <dbReference type="ARBA" id="ARBA00022963"/>
    </source>
</evidence>
<dbReference type="InterPro" id="IPR008265">
    <property type="entry name" value="Lipase_GDSL_AS"/>
</dbReference>